<evidence type="ECO:0000313" key="1">
    <source>
        <dbReference type="EMBL" id="QFQ91963.1"/>
    </source>
</evidence>
<dbReference type="InterPro" id="IPR008878">
    <property type="entry name" value="Transposase_IS66_Orf2"/>
</dbReference>
<dbReference type="NCBIfam" id="NF033819">
    <property type="entry name" value="IS66_TnpB"/>
    <property type="match status" value="1"/>
</dbReference>
<accession>A0A5P8JS69</accession>
<dbReference type="EMBL" id="CP045068">
    <property type="protein sequence ID" value="QFQ91963.1"/>
    <property type="molecule type" value="Genomic_DNA"/>
</dbReference>
<organism evidence="1 2">
    <name type="scientific">Lacticaseibacillus manihotivorans</name>
    <dbReference type="NCBI Taxonomy" id="88233"/>
    <lineage>
        <taxon>Bacteria</taxon>
        <taxon>Bacillati</taxon>
        <taxon>Bacillota</taxon>
        <taxon>Bacilli</taxon>
        <taxon>Lactobacillales</taxon>
        <taxon>Lactobacillaceae</taxon>
        <taxon>Lacticaseibacillus</taxon>
    </lineage>
</organism>
<dbReference type="Proteomes" id="UP000388452">
    <property type="component" value="Chromosome"/>
</dbReference>
<proteinExistence type="predicted"/>
<name>A0A5P8JS69_9LACO</name>
<protein>
    <submittedName>
        <fullName evidence="1">IS66 family insertion sequence element accessory protein TnpB</fullName>
    </submittedName>
</protein>
<evidence type="ECO:0000313" key="2">
    <source>
        <dbReference type="Proteomes" id="UP000388452"/>
    </source>
</evidence>
<gene>
    <name evidence="1" type="primary">tnpB</name>
    <name evidence="1" type="ORF">LM010_11265</name>
</gene>
<sequence length="126" mass="14589">MLLDLKRIAQVYLVCGRTDLRRGIDGLAGIVQEQYELDPYCQNLYLFCGSKKDRFKALYWDGDGFVLLYKRYENGRLQWPMDQNAAKALTHQQLTRLLTGWSIESSIHSVNPPKKSYSNQQRSGKV</sequence>
<dbReference type="AlphaFoldDB" id="A0A5P8JS69"/>
<dbReference type="Pfam" id="PF05717">
    <property type="entry name" value="TnpB_IS66"/>
    <property type="match status" value="1"/>
</dbReference>
<dbReference type="PANTHER" id="PTHR36455">
    <property type="match status" value="1"/>
</dbReference>
<dbReference type="PANTHER" id="PTHR36455:SF1">
    <property type="entry name" value="BLR8292 PROTEIN"/>
    <property type="match status" value="1"/>
</dbReference>
<dbReference type="RefSeq" id="WP_054719987.1">
    <property type="nucleotide sequence ID" value="NZ_CP045068.1"/>
</dbReference>
<reference evidence="1 2" key="1">
    <citation type="submission" date="2019-10" db="EMBL/GenBank/DDBJ databases">
        <title>Genome sequencing of Lactobacillus manihotivorans.</title>
        <authorList>
            <person name="Kim K."/>
        </authorList>
    </citation>
    <scope>NUCLEOTIDE SEQUENCE [LARGE SCALE GENOMIC DNA]</scope>
    <source>
        <strain evidence="1 2">LM010</strain>
    </source>
</reference>